<dbReference type="SUPFAM" id="SSF51412">
    <property type="entry name" value="Inosine monophosphate dehydrogenase (IMPDH)"/>
    <property type="match status" value="1"/>
</dbReference>
<dbReference type="eggNOG" id="COG2070">
    <property type="taxonomic scope" value="Bacteria"/>
</dbReference>
<evidence type="ECO:0000256" key="1">
    <source>
        <dbReference type="SAM" id="MobiDB-lite"/>
    </source>
</evidence>
<evidence type="ECO:0000313" key="4">
    <source>
        <dbReference type="Proteomes" id="UP000001937"/>
    </source>
</evidence>
<dbReference type="CDD" id="cd04742">
    <property type="entry name" value="NPD_FabD"/>
    <property type="match status" value="1"/>
</dbReference>
<dbReference type="Pfam" id="PF21607">
    <property type="entry name" value="FabD_helical_ins"/>
    <property type="match status" value="1"/>
</dbReference>
<name>Q2J8V5_FRACC</name>
<dbReference type="Pfam" id="PF03060">
    <property type="entry name" value="NMO"/>
    <property type="match status" value="1"/>
</dbReference>
<dbReference type="OrthoDB" id="3543921at2"/>
<dbReference type="Gene3D" id="3.20.20.70">
    <property type="entry name" value="Aldolase class I"/>
    <property type="match status" value="1"/>
</dbReference>
<dbReference type="PANTHER" id="PTHR32332">
    <property type="entry name" value="2-NITROPROPANE DIOXYGENASE"/>
    <property type="match status" value="1"/>
</dbReference>
<dbReference type="InterPro" id="IPR013785">
    <property type="entry name" value="Aldolase_TIM"/>
</dbReference>
<keyword evidence="3" id="KW-0560">Oxidoreductase</keyword>
<dbReference type="InterPro" id="IPR014179">
    <property type="entry name" value="PfaD-like_TIM-barrel"/>
</dbReference>
<reference evidence="3 4" key="1">
    <citation type="journal article" date="2007" name="Genome Res.">
        <title>Genome characteristics of facultatively symbiotic Frankia sp. strains reflect host range and host plant biogeography.</title>
        <authorList>
            <person name="Normand P."/>
            <person name="Lapierre P."/>
            <person name="Tisa L.S."/>
            <person name="Gogarten J.P."/>
            <person name="Alloisio N."/>
            <person name="Bagnarol E."/>
            <person name="Bassi C.A."/>
            <person name="Berry A.M."/>
            <person name="Bickhart D.M."/>
            <person name="Choisne N."/>
            <person name="Couloux A."/>
            <person name="Cournoyer B."/>
            <person name="Cruveiller S."/>
            <person name="Daubin V."/>
            <person name="Demange N."/>
            <person name="Francino M.P."/>
            <person name="Goltsman E."/>
            <person name="Huang Y."/>
            <person name="Kopp O.R."/>
            <person name="Labarre L."/>
            <person name="Lapidus A."/>
            <person name="Lavire C."/>
            <person name="Marechal J."/>
            <person name="Martinez M."/>
            <person name="Mastronunzio J.E."/>
            <person name="Mullin B.C."/>
            <person name="Niemann J."/>
            <person name="Pujic P."/>
            <person name="Rawnsley T."/>
            <person name="Rouy Z."/>
            <person name="Schenowitz C."/>
            <person name="Sellstedt A."/>
            <person name="Tavares F."/>
            <person name="Tomkins J.P."/>
            <person name="Vallenet D."/>
            <person name="Valverde C."/>
            <person name="Wall L.G."/>
            <person name="Wang Y."/>
            <person name="Medigue C."/>
            <person name="Benson D.R."/>
        </authorList>
    </citation>
    <scope>NUCLEOTIDE SEQUENCE [LARGE SCALE GENOMIC DNA]</scope>
    <source>
        <strain evidence="4">DSM 45818 / CECT 9043 / CcI3</strain>
    </source>
</reference>
<organism evidence="3 4">
    <name type="scientific">Frankia casuarinae (strain DSM 45818 / CECT 9043 / HFP020203 / CcI3)</name>
    <dbReference type="NCBI Taxonomy" id="106370"/>
    <lineage>
        <taxon>Bacteria</taxon>
        <taxon>Bacillati</taxon>
        <taxon>Actinomycetota</taxon>
        <taxon>Actinomycetes</taxon>
        <taxon>Frankiales</taxon>
        <taxon>Frankiaceae</taxon>
        <taxon>Frankia</taxon>
    </lineage>
</organism>
<dbReference type="NCBIfam" id="TIGR02814">
    <property type="entry name" value="pfaD_fam"/>
    <property type="match status" value="1"/>
</dbReference>
<dbReference type="Proteomes" id="UP000001937">
    <property type="component" value="Chromosome"/>
</dbReference>
<dbReference type="InterPro" id="IPR049489">
    <property type="entry name" value="FabD-like_helical_ins"/>
</dbReference>
<evidence type="ECO:0000259" key="2">
    <source>
        <dbReference type="Pfam" id="PF21607"/>
    </source>
</evidence>
<keyword evidence="4" id="KW-1185">Reference proteome</keyword>
<evidence type="ECO:0000313" key="3">
    <source>
        <dbReference type="EMBL" id="ABD12287.1"/>
    </source>
</evidence>
<feature type="region of interest" description="Disordered" evidence="1">
    <location>
        <begin position="1"/>
        <end position="24"/>
    </location>
</feature>
<proteinExistence type="predicted"/>
<keyword evidence="3" id="KW-0223">Dioxygenase</keyword>
<accession>Q2J8V5</accession>
<dbReference type="PhylomeDB" id="Q2J8V5"/>
<dbReference type="EMBL" id="CP000249">
    <property type="protein sequence ID" value="ABD12287.1"/>
    <property type="molecule type" value="Genomic_DNA"/>
</dbReference>
<dbReference type="AlphaFoldDB" id="Q2J8V5"/>
<dbReference type="GO" id="GO:0051213">
    <property type="term" value="F:dioxygenase activity"/>
    <property type="evidence" value="ECO:0007669"/>
    <property type="project" value="UniProtKB-KW"/>
</dbReference>
<feature type="compositionally biased region" description="Low complexity" evidence="1">
    <location>
        <begin position="1"/>
        <end position="13"/>
    </location>
</feature>
<sequence length="553" mass="58420">MVTTTTTVRGAPATPRPGSGGPRLARSAQEIHDLLARLDAPCVVVSEQGGAIAATDDPASLRAAGATVLAVAPPARPERLGAASFLTDYGVRQPYMTGAMANGIASPELVVAMARAGFLATYGAAGVLPDRIDDALGRIRRELGPAPFACNLIHSPNELELERAILAACLRHGVTCVEASAFLELTPQIVAYRAAGLRPGGAGGVHVGHRVVAKVSRGEVAELFLRPAPDALLRPLVADGTLTAEQAALARTVPMADDITVEADSGGHTDRRPLPVLLPEIIAVRDRIAAELGYRRPPRVGAAGGIGTPSAVFAAFALGAAYVVTGSVNQACVESGQSAAARALLAKAGPNDIDMAPASDMFEIGAEVQVLRRGTMFAGRGRRLYDLYRAHDSLDDLSAEDRNWLERSVLRRSVDEVWADTVDYFSRRDPEQIERAQANPKRRMALVFRWYLGLSSGWAISAAPDRITDYQIWCGPSLGAFNTWAAGSYLADVDRRSAVDVAGELMLGAAYTGRAAALRFAGVRLPARAAAYRPPATRESSPAHRYVLTAGAR</sequence>
<dbReference type="HOGENOM" id="CLU_040029_0_0_11"/>
<dbReference type="PANTHER" id="PTHR32332:SF20">
    <property type="entry name" value="2-NITROPROPANE DIOXYGENASE-LIKE PROTEIN"/>
    <property type="match status" value="1"/>
</dbReference>
<feature type="domain" description="[Acyl-carrier-protein] S-malonyltransferase-like inserted helical" evidence="2">
    <location>
        <begin position="391"/>
        <end position="470"/>
    </location>
</feature>
<dbReference type="STRING" id="106370.Francci3_2929"/>
<dbReference type="KEGG" id="fra:Francci3_2929"/>
<dbReference type="RefSeq" id="WP_011437316.1">
    <property type="nucleotide sequence ID" value="NC_007777.1"/>
</dbReference>
<gene>
    <name evidence="3" type="ordered locus">Francci3_2929</name>
</gene>
<protein>
    <submittedName>
        <fullName evidence="3">2-nitropropane dioxygenase, NPD</fullName>
    </submittedName>
</protein>